<dbReference type="AlphaFoldDB" id="A0A8J2UGZ2"/>
<evidence type="ECO:0000313" key="3">
    <source>
        <dbReference type="Proteomes" id="UP000607559"/>
    </source>
</evidence>
<dbReference type="InterPro" id="IPR000595">
    <property type="entry name" value="cNMP-bd_dom"/>
</dbReference>
<protein>
    <submittedName>
        <fullName evidence="2">cAMP-binding protein</fullName>
    </submittedName>
</protein>
<dbReference type="InterPro" id="IPR018490">
    <property type="entry name" value="cNMP-bd_dom_sf"/>
</dbReference>
<dbReference type="SUPFAM" id="SSF51206">
    <property type="entry name" value="cAMP-binding domain-like"/>
    <property type="match status" value="1"/>
</dbReference>
<dbReference type="Gene3D" id="2.60.120.10">
    <property type="entry name" value="Jelly Rolls"/>
    <property type="match status" value="1"/>
</dbReference>
<sequence>MYDRVTEYIRRRVVVSDEALGRAFLFSREVRFAKGEVILRAGEYCSFIGFLNSGLIMVTLHDDLGKEVICNFCFENEFFTYVESINDNIPSHKNFVALEDCSVLLLNKSQLPDVFAIHPAFETLFNRVILEDLHRMMLYAQEKQMQSAEERYVKMMVTHPELLERVPLKFIAGYLGVAAPSLSRMRKRLAGK</sequence>
<dbReference type="RefSeq" id="WP_188935923.1">
    <property type="nucleotide sequence ID" value="NZ_BMJC01000005.1"/>
</dbReference>
<gene>
    <name evidence="2" type="ORF">GCM10011511_44250</name>
</gene>
<dbReference type="Proteomes" id="UP000607559">
    <property type="component" value="Unassembled WGS sequence"/>
</dbReference>
<reference evidence="2" key="2">
    <citation type="submission" date="2020-09" db="EMBL/GenBank/DDBJ databases">
        <authorList>
            <person name="Sun Q."/>
            <person name="Zhou Y."/>
        </authorList>
    </citation>
    <scope>NUCLEOTIDE SEQUENCE</scope>
    <source>
        <strain evidence="2">CGMCC 1.15448</strain>
    </source>
</reference>
<evidence type="ECO:0000259" key="1">
    <source>
        <dbReference type="PROSITE" id="PS50042"/>
    </source>
</evidence>
<dbReference type="InterPro" id="IPR014710">
    <property type="entry name" value="RmlC-like_jellyroll"/>
</dbReference>
<dbReference type="Pfam" id="PF00027">
    <property type="entry name" value="cNMP_binding"/>
    <property type="match status" value="1"/>
</dbReference>
<proteinExistence type="predicted"/>
<comment type="caution">
    <text evidence="2">The sequence shown here is derived from an EMBL/GenBank/DDBJ whole genome shotgun (WGS) entry which is preliminary data.</text>
</comment>
<dbReference type="PROSITE" id="PS50042">
    <property type="entry name" value="CNMP_BINDING_3"/>
    <property type="match status" value="1"/>
</dbReference>
<organism evidence="2 3">
    <name type="scientific">Puia dinghuensis</name>
    <dbReference type="NCBI Taxonomy" id="1792502"/>
    <lineage>
        <taxon>Bacteria</taxon>
        <taxon>Pseudomonadati</taxon>
        <taxon>Bacteroidota</taxon>
        <taxon>Chitinophagia</taxon>
        <taxon>Chitinophagales</taxon>
        <taxon>Chitinophagaceae</taxon>
        <taxon>Puia</taxon>
    </lineage>
</organism>
<dbReference type="Gene3D" id="1.10.10.10">
    <property type="entry name" value="Winged helix-like DNA-binding domain superfamily/Winged helix DNA-binding domain"/>
    <property type="match status" value="1"/>
</dbReference>
<dbReference type="EMBL" id="BMJC01000005">
    <property type="protein sequence ID" value="GGB15591.1"/>
    <property type="molecule type" value="Genomic_DNA"/>
</dbReference>
<name>A0A8J2UGZ2_9BACT</name>
<keyword evidence="3" id="KW-1185">Reference proteome</keyword>
<dbReference type="CDD" id="cd00038">
    <property type="entry name" value="CAP_ED"/>
    <property type="match status" value="1"/>
</dbReference>
<reference evidence="2" key="1">
    <citation type="journal article" date="2014" name="Int. J. Syst. Evol. Microbiol.">
        <title>Complete genome sequence of Corynebacterium casei LMG S-19264T (=DSM 44701T), isolated from a smear-ripened cheese.</title>
        <authorList>
            <consortium name="US DOE Joint Genome Institute (JGI-PGF)"/>
            <person name="Walter F."/>
            <person name="Albersmeier A."/>
            <person name="Kalinowski J."/>
            <person name="Ruckert C."/>
        </authorList>
    </citation>
    <scope>NUCLEOTIDE SEQUENCE</scope>
    <source>
        <strain evidence="2">CGMCC 1.15448</strain>
    </source>
</reference>
<accession>A0A8J2UGZ2</accession>
<feature type="domain" description="Cyclic nucleotide-binding" evidence="1">
    <location>
        <begin position="29"/>
        <end position="115"/>
    </location>
</feature>
<dbReference type="InterPro" id="IPR036388">
    <property type="entry name" value="WH-like_DNA-bd_sf"/>
</dbReference>
<evidence type="ECO:0000313" key="2">
    <source>
        <dbReference type="EMBL" id="GGB15591.1"/>
    </source>
</evidence>